<organism evidence="8 9">
    <name type="scientific">Callosobruchus maculatus</name>
    <name type="common">Southern cowpea weevil</name>
    <name type="synonym">Pulse bruchid</name>
    <dbReference type="NCBI Taxonomy" id="64391"/>
    <lineage>
        <taxon>Eukaryota</taxon>
        <taxon>Metazoa</taxon>
        <taxon>Ecdysozoa</taxon>
        <taxon>Arthropoda</taxon>
        <taxon>Hexapoda</taxon>
        <taxon>Insecta</taxon>
        <taxon>Pterygota</taxon>
        <taxon>Neoptera</taxon>
        <taxon>Endopterygota</taxon>
        <taxon>Coleoptera</taxon>
        <taxon>Polyphaga</taxon>
        <taxon>Cucujiformia</taxon>
        <taxon>Chrysomeloidea</taxon>
        <taxon>Chrysomelidae</taxon>
        <taxon>Bruchinae</taxon>
        <taxon>Bruchini</taxon>
        <taxon>Callosobruchus</taxon>
    </lineage>
</organism>
<evidence type="ECO:0000313" key="9">
    <source>
        <dbReference type="Proteomes" id="UP000410492"/>
    </source>
</evidence>
<name>A0A653D816_CALMS</name>
<gene>
    <name evidence="8" type="ORF">CALMAC_LOCUS14815</name>
</gene>
<dbReference type="InterPro" id="IPR049899">
    <property type="entry name" value="Znf_C2HC_C3H"/>
</dbReference>
<dbReference type="Pfam" id="PF13913">
    <property type="entry name" value="zf-C2HC_2"/>
    <property type="match status" value="2"/>
</dbReference>
<dbReference type="GO" id="GO:0008270">
    <property type="term" value="F:zinc ion binding"/>
    <property type="evidence" value="ECO:0007669"/>
    <property type="project" value="UniProtKB-KW"/>
</dbReference>
<keyword evidence="3 5" id="KW-0863">Zinc-finger</keyword>
<feature type="non-terminal residue" evidence="8">
    <location>
        <position position="196"/>
    </location>
</feature>
<protein>
    <recommendedName>
        <fullName evidence="7">C2HC/C3H-type domain-containing protein</fullName>
    </recommendedName>
</protein>
<feature type="region of interest" description="Disordered" evidence="6">
    <location>
        <begin position="1"/>
        <end position="55"/>
    </location>
</feature>
<dbReference type="EMBL" id="CAACVG010010404">
    <property type="protein sequence ID" value="VEN55701.1"/>
    <property type="molecule type" value="Genomic_DNA"/>
</dbReference>
<dbReference type="OrthoDB" id="265955at2759"/>
<keyword evidence="4" id="KW-0862">Zinc</keyword>
<dbReference type="AlphaFoldDB" id="A0A653D816"/>
<feature type="domain" description="C2HC/C3H-type" evidence="7">
    <location>
        <begin position="56"/>
        <end position="85"/>
    </location>
</feature>
<keyword evidence="2" id="KW-0677">Repeat</keyword>
<evidence type="ECO:0000256" key="4">
    <source>
        <dbReference type="ARBA" id="ARBA00022833"/>
    </source>
</evidence>
<feature type="domain" description="C2HC/C3H-type" evidence="7">
    <location>
        <begin position="149"/>
        <end position="178"/>
    </location>
</feature>
<keyword evidence="9" id="KW-1185">Reference proteome</keyword>
<dbReference type="Gene3D" id="3.30.160.60">
    <property type="entry name" value="Classic Zinc Finger"/>
    <property type="match status" value="2"/>
</dbReference>
<dbReference type="Proteomes" id="UP000410492">
    <property type="component" value="Unassembled WGS sequence"/>
</dbReference>
<evidence type="ECO:0000259" key="7">
    <source>
        <dbReference type="PROSITE" id="PS52027"/>
    </source>
</evidence>
<evidence type="ECO:0000256" key="3">
    <source>
        <dbReference type="ARBA" id="ARBA00022771"/>
    </source>
</evidence>
<feature type="compositionally biased region" description="Polar residues" evidence="6">
    <location>
        <begin position="32"/>
        <end position="43"/>
    </location>
</feature>
<evidence type="ECO:0000256" key="6">
    <source>
        <dbReference type="SAM" id="MobiDB-lite"/>
    </source>
</evidence>
<sequence>MKYKSKSSTNSPMETKRLSSSRLPQPTPKPKQASQPPNPATRTKSPEPKRASSAKRTLTCYLCGREFGSASLPLHEPKCLQKWERENATLPAHLRRKVPPKPAPNISKDEWNKLAWETSQMKNLPSADAMSPQVVESTPSTPTSSRAPPTFECYICGKKFGSHSIKIHEKQCLKKWHIENDSLPVGMRSAPPVKKG</sequence>
<proteinExistence type="predicted"/>
<evidence type="ECO:0000256" key="5">
    <source>
        <dbReference type="PROSITE-ProRule" id="PRU01371"/>
    </source>
</evidence>
<dbReference type="PROSITE" id="PS52027">
    <property type="entry name" value="ZF_C2HC_C3H"/>
    <property type="match status" value="2"/>
</dbReference>
<accession>A0A653D816</accession>
<evidence type="ECO:0000313" key="8">
    <source>
        <dbReference type="EMBL" id="VEN55701.1"/>
    </source>
</evidence>
<evidence type="ECO:0000256" key="1">
    <source>
        <dbReference type="ARBA" id="ARBA00022723"/>
    </source>
</evidence>
<dbReference type="InterPro" id="IPR026319">
    <property type="entry name" value="ZC2HC1A/B-like"/>
</dbReference>
<feature type="compositionally biased region" description="Polar residues" evidence="6">
    <location>
        <begin position="1"/>
        <end position="24"/>
    </location>
</feature>
<keyword evidence="1" id="KW-0479">Metal-binding</keyword>
<evidence type="ECO:0000256" key="2">
    <source>
        <dbReference type="ARBA" id="ARBA00022737"/>
    </source>
</evidence>
<dbReference type="PANTHER" id="PTHR13555:SF68">
    <property type="entry name" value="ZINC FINGER PROTEIN 474"/>
    <property type="match status" value="1"/>
</dbReference>
<reference evidence="8 9" key="1">
    <citation type="submission" date="2019-01" db="EMBL/GenBank/DDBJ databases">
        <authorList>
            <person name="Sayadi A."/>
        </authorList>
    </citation>
    <scope>NUCLEOTIDE SEQUENCE [LARGE SCALE GENOMIC DNA]</scope>
</reference>
<dbReference type="PANTHER" id="PTHR13555">
    <property type="entry name" value="C2H2 ZINC FINGER CGI-62-RELATED"/>
    <property type="match status" value="1"/>
</dbReference>